<evidence type="ECO:0000313" key="3">
    <source>
        <dbReference type="Proteomes" id="UP000747542"/>
    </source>
</evidence>
<dbReference type="EMBL" id="JAHLQT010020073">
    <property type="protein sequence ID" value="KAG7168299.1"/>
    <property type="molecule type" value="Genomic_DNA"/>
</dbReference>
<keyword evidence="1" id="KW-0472">Membrane</keyword>
<name>A0A8J5K674_HOMAM</name>
<keyword evidence="1" id="KW-1133">Transmembrane helix</keyword>
<sequence>MYMDTRANLDYWSTDNCCVRWSLKTGACTIGTVSLIWQALMVAAGVMMLVECPVTTNLYQSNDTLALEAGSVVENASVLVDSVSNVSVPEYSASNVSVPEYSVSNVSVPEYSASNVSVPEYSASNVSVPEYSASNVSVPEYSASNVNVPEYSVSIVSVSEHSASNVSVPEYSASNVSVPEYSASKVNVPEYSASKVSVPEYNVNNVSVPEDSASIMPVTEDIGNNSSNSGTDVNFSCPWLPGPETEVLGINDKEKFDELFWRVQQQVASLLGQSRGTITENRDSLTSFKWITQVE</sequence>
<keyword evidence="3" id="KW-1185">Reference proteome</keyword>
<dbReference type="AlphaFoldDB" id="A0A8J5K674"/>
<protein>
    <submittedName>
        <fullName evidence="2">Involucrin-like 1</fullName>
    </submittedName>
</protein>
<dbReference type="Proteomes" id="UP000747542">
    <property type="component" value="Unassembled WGS sequence"/>
</dbReference>
<gene>
    <name evidence="2" type="primary">IVL-L1</name>
    <name evidence="2" type="ORF">Hamer_G002320</name>
</gene>
<comment type="caution">
    <text evidence="2">The sequence shown here is derived from an EMBL/GenBank/DDBJ whole genome shotgun (WGS) entry which is preliminary data.</text>
</comment>
<reference evidence="2" key="1">
    <citation type="journal article" date="2021" name="Sci. Adv.">
        <title>The American lobster genome reveals insights on longevity, neural, and immune adaptations.</title>
        <authorList>
            <person name="Polinski J.M."/>
            <person name="Zimin A.V."/>
            <person name="Clark K.F."/>
            <person name="Kohn A.B."/>
            <person name="Sadowski N."/>
            <person name="Timp W."/>
            <person name="Ptitsyn A."/>
            <person name="Khanna P."/>
            <person name="Romanova D.Y."/>
            <person name="Williams P."/>
            <person name="Greenwood S.J."/>
            <person name="Moroz L.L."/>
            <person name="Walt D.R."/>
            <person name="Bodnar A.G."/>
        </authorList>
    </citation>
    <scope>NUCLEOTIDE SEQUENCE</scope>
    <source>
        <strain evidence="2">GMGI-L3</strain>
    </source>
</reference>
<organism evidence="2 3">
    <name type="scientific">Homarus americanus</name>
    <name type="common">American lobster</name>
    <dbReference type="NCBI Taxonomy" id="6706"/>
    <lineage>
        <taxon>Eukaryota</taxon>
        <taxon>Metazoa</taxon>
        <taxon>Ecdysozoa</taxon>
        <taxon>Arthropoda</taxon>
        <taxon>Crustacea</taxon>
        <taxon>Multicrustacea</taxon>
        <taxon>Malacostraca</taxon>
        <taxon>Eumalacostraca</taxon>
        <taxon>Eucarida</taxon>
        <taxon>Decapoda</taxon>
        <taxon>Pleocyemata</taxon>
        <taxon>Astacidea</taxon>
        <taxon>Nephropoidea</taxon>
        <taxon>Nephropidae</taxon>
        <taxon>Homarus</taxon>
    </lineage>
</organism>
<evidence type="ECO:0000256" key="1">
    <source>
        <dbReference type="SAM" id="Phobius"/>
    </source>
</evidence>
<proteinExistence type="predicted"/>
<evidence type="ECO:0000313" key="2">
    <source>
        <dbReference type="EMBL" id="KAG7168299.1"/>
    </source>
</evidence>
<feature type="transmembrane region" description="Helical" evidence="1">
    <location>
        <begin position="30"/>
        <end position="50"/>
    </location>
</feature>
<keyword evidence="1" id="KW-0812">Transmembrane</keyword>
<accession>A0A8J5K674</accession>